<evidence type="ECO:0000256" key="1">
    <source>
        <dbReference type="SAM" id="MobiDB-lite"/>
    </source>
</evidence>
<gene>
    <name evidence="2" type="ORF">AVDCRST_MAG73-797</name>
</gene>
<feature type="region of interest" description="Disordered" evidence="1">
    <location>
        <begin position="1"/>
        <end position="175"/>
    </location>
</feature>
<feature type="non-terminal residue" evidence="2">
    <location>
        <position position="1"/>
    </location>
</feature>
<name>A0A6J4TRE7_9BACT</name>
<feature type="non-terminal residue" evidence="2">
    <location>
        <position position="175"/>
    </location>
</feature>
<sequence length="175" mass="18715">VHTPTPRPPRPGRRPRRRRGPVCLPGRRRHRPVRGQPGAALVRPERDQRAGRVPAALVGRRGGDHRDALRRLAGRDRVGDRVADPALEPGRGRLAVGRRPPPPDGGPARPLAARRPRPPPSRLRDDRGGGRGGRRGVAVAVQHGPARPARGAPRDQPLEIPPLAGAGVPGDGVRV</sequence>
<protein>
    <submittedName>
        <fullName evidence="2">Uncharacterized protein</fullName>
    </submittedName>
</protein>
<feature type="compositionally biased region" description="Basic residues" evidence="1">
    <location>
        <begin position="10"/>
        <end position="33"/>
    </location>
</feature>
<dbReference type="AlphaFoldDB" id="A0A6J4TRE7"/>
<evidence type="ECO:0000313" key="2">
    <source>
        <dbReference type="EMBL" id="CAA9529512.1"/>
    </source>
</evidence>
<proteinExistence type="predicted"/>
<accession>A0A6J4TRE7</accession>
<organism evidence="2">
    <name type="scientific">uncultured Thermomicrobiales bacterium</name>
    <dbReference type="NCBI Taxonomy" id="1645740"/>
    <lineage>
        <taxon>Bacteria</taxon>
        <taxon>Pseudomonadati</taxon>
        <taxon>Thermomicrobiota</taxon>
        <taxon>Thermomicrobia</taxon>
        <taxon>Thermomicrobiales</taxon>
        <taxon>environmental samples</taxon>
    </lineage>
</organism>
<reference evidence="2" key="1">
    <citation type="submission" date="2020-02" db="EMBL/GenBank/DDBJ databases">
        <authorList>
            <person name="Meier V. D."/>
        </authorList>
    </citation>
    <scope>NUCLEOTIDE SEQUENCE</scope>
    <source>
        <strain evidence="2">AVDCRST_MAG73</strain>
    </source>
</reference>
<dbReference type="EMBL" id="CADCWE010000046">
    <property type="protein sequence ID" value="CAA9529512.1"/>
    <property type="molecule type" value="Genomic_DNA"/>
</dbReference>
<feature type="compositionally biased region" description="Basic and acidic residues" evidence="1">
    <location>
        <begin position="61"/>
        <end position="83"/>
    </location>
</feature>